<dbReference type="Proteomes" id="UP001617351">
    <property type="component" value="Unassembled WGS sequence"/>
</dbReference>
<dbReference type="Gene3D" id="3.30.559.10">
    <property type="entry name" value="Chloramphenicol acetyltransferase-like domain"/>
    <property type="match status" value="1"/>
</dbReference>
<dbReference type="RefSeq" id="WP_402379926.1">
    <property type="nucleotide sequence ID" value="NZ_JBIUYY010000004.1"/>
</dbReference>
<protein>
    <submittedName>
        <fullName evidence="2">Condensation domain-containing protein</fullName>
    </submittedName>
</protein>
<dbReference type="InterPro" id="IPR023213">
    <property type="entry name" value="CAT-like_dom_sf"/>
</dbReference>
<organism evidence="2 3">
    <name type="scientific">Streptomyces toxytricini</name>
    <name type="common">Actinomyces toxytricini</name>
    <dbReference type="NCBI Taxonomy" id="67369"/>
    <lineage>
        <taxon>Bacteria</taxon>
        <taxon>Bacillati</taxon>
        <taxon>Actinomycetota</taxon>
        <taxon>Actinomycetes</taxon>
        <taxon>Kitasatosporales</taxon>
        <taxon>Streptomycetaceae</taxon>
        <taxon>Streptomyces</taxon>
    </lineage>
</organism>
<evidence type="ECO:0000313" key="2">
    <source>
        <dbReference type="EMBL" id="MFJ2821753.1"/>
    </source>
</evidence>
<evidence type="ECO:0000313" key="3">
    <source>
        <dbReference type="Proteomes" id="UP001617351"/>
    </source>
</evidence>
<dbReference type="Gene3D" id="3.30.559.30">
    <property type="entry name" value="Nonribosomal peptide synthetase, condensation domain"/>
    <property type="match status" value="1"/>
</dbReference>
<dbReference type="EMBL" id="JBIUYY010000004">
    <property type="protein sequence ID" value="MFJ2821753.1"/>
    <property type="molecule type" value="Genomic_DNA"/>
</dbReference>
<reference evidence="2 3" key="1">
    <citation type="submission" date="2024-10" db="EMBL/GenBank/DDBJ databases">
        <title>The Natural Products Discovery Center: Release of the First 8490 Sequenced Strains for Exploring Actinobacteria Biosynthetic Diversity.</title>
        <authorList>
            <person name="Kalkreuter E."/>
            <person name="Kautsar S.A."/>
            <person name="Yang D."/>
            <person name="Bader C.D."/>
            <person name="Teijaro C.N."/>
            <person name="Fluegel L."/>
            <person name="Davis C.M."/>
            <person name="Simpson J.R."/>
            <person name="Lauterbach L."/>
            <person name="Steele A.D."/>
            <person name="Gui C."/>
            <person name="Meng S."/>
            <person name="Li G."/>
            <person name="Viehrig K."/>
            <person name="Ye F."/>
            <person name="Su P."/>
            <person name="Kiefer A.F."/>
            <person name="Nichols A."/>
            <person name="Cepeda A.J."/>
            <person name="Yan W."/>
            <person name="Fan B."/>
            <person name="Jiang Y."/>
            <person name="Adhikari A."/>
            <person name="Zheng C.-J."/>
            <person name="Schuster L."/>
            <person name="Cowan T.M."/>
            <person name="Smanski M.J."/>
            <person name="Chevrette M.G."/>
            <person name="De Carvalho L.P.S."/>
            <person name="Shen B."/>
        </authorList>
    </citation>
    <scope>NUCLEOTIDE SEQUENCE [LARGE SCALE GENOMIC DNA]</scope>
    <source>
        <strain evidence="2 3">NPDC087220</strain>
    </source>
</reference>
<keyword evidence="3" id="KW-1185">Reference proteome</keyword>
<name>A0ABW8EEV6_STRT5</name>
<dbReference type="InterPro" id="IPR001242">
    <property type="entry name" value="Condensation_dom"/>
</dbReference>
<feature type="domain" description="Condensation" evidence="1">
    <location>
        <begin position="2"/>
        <end position="160"/>
    </location>
</feature>
<dbReference type="PANTHER" id="PTHR45527">
    <property type="entry name" value="NONRIBOSOMAL PEPTIDE SYNTHETASE"/>
    <property type="match status" value="1"/>
</dbReference>
<comment type="caution">
    <text evidence="2">The sequence shown here is derived from an EMBL/GenBank/DDBJ whole genome shotgun (WGS) entry which is preliminary data.</text>
</comment>
<gene>
    <name evidence="2" type="ORF">ACIO7M_11605</name>
</gene>
<dbReference type="Pfam" id="PF00668">
    <property type="entry name" value="Condensation"/>
    <property type="match status" value="1"/>
</dbReference>
<dbReference type="SUPFAM" id="SSF52777">
    <property type="entry name" value="CoA-dependent acyltransferases"/>
    <property type="match status" value="1"/>
</dbReference>
<accession>A0ABW8EEV6</accession>
<evidence type="ECO:0000259" key="1">
    <source>
        <dbReference type="Pfam" id="PF00668"/>
    </source>
</evidence>
<dbReference type="PANTHER" id="PTHR45527:SF1">
    <property type="entry name" value="FATTY ACID SYNTHASE"/>
    <property type="match status" value="1"/>
</dbReference>
<sequence>MERMVGLLINTVPARLRVRPEASLAELLGGLQQDQGRLLPHQNLGLTEIQQQSAAGTLFDTLMVFQNYPTAPAAEQATAEEVRLVEAYSIDATHYPLGLTVFPGESLRLCLDHRPDAVDRDTAERLLAWLVRLVEAVAADPLQPLSAVHVPAPAERERLLADRAGPCTRCPP</sequence>
<proteinExistence type="predicted"/>